<accession>A0ABT1QHU6</accession>
<organism evidence="3 4">
    <name type="scientific">Rhodococcus tibetensis</name>
    <dbReference type="NCBI Taxonomy" id="2965064"/>
    <lineage>
        <taxon>Bacteria</taxon>
        <taxon>Bacillati</taxon>
        <taxon>Actinomycetota</taxon>
        <taxon>Actinomycetes</taxon>
        <taxon>Mycobacteriales</taxon>
        <taxon>Nocardiaceae</taxon>
        <taxon>Rhodococcus</taxon>
    </lineage>
</organism>
<keyword evidence="2" id="KW-1133">Transmembrane helix</keyword>
<name>A0ABT1QHU6_9NOCA</name>
<feature type="transmembrane region" description="Helical" evidence="2">
    <location>
        <begin position="20"/>
        <end position="38"/>
    </location>
</feature>
<dbReference type="EMBL" id="JANFQF010000022">
    <property type="protein sequence ID" value="MCQ4121861.1"/>
    <property type="molecule type" value="Genomic_DNA"/>
</dbReference>
<comment type="caution">
    <text evidence="3">The sequence shown here is derived from an EMBL/GenBank/DDBJ whole genome shotgun (WGS) entry which is preliminary data.</text>
</comment>
<keyword evidence="2" id="KW-0812">Transmembrane</keyword>
<dbReference type="RefSeq" id="WP_255972818.1">
    <property type="nucleotide sequence ID" value="NZ_JANFQF010000022.1"/>
</dbReference>
<feature type="compositionally biased region" description="Low complexity" evidence="1">
    <location>
        <begin position="49"/>
        <end position="61"/>
    </location>
</feature>
<evidence type="ECO:0000313" key="3">
    <source>
        <dbReference type="EMBL" id="MCQ4121861.1"/>
    </source>
</evidence>
<protein>
    <submittedName>
        <fullName evidence="3">Uncharacterized protein</fullName>
    </submittedName>
</protein>
<sequence>MGMRDTVNGAIEVTRLTFDAVAAVVSMVVAIPVAFAIGEATTMARAARGDITPTTTDGTISRRTRLSSTPHLAPLPLDHRDDAYLGS</sequence>
<reference evidence="3 4" key="1">
    <citation type="submission" date="2022-07" db="EMBL/GenBank/DDBJ databases">
        <title>Degradation activity of malathion, p-nitrophenol and potential low-temperature adaptation strategy of Rhodococcus sp. FXJ9.536.</title>
        <authorList>
            <person name="Huang J."/>
            <person name="Huang Y."/>
        </authorList>
    </citation>
    <scope>NUCLEOTIDE SEQUENCE [LARGE SCALE GENOMIC DNA]</scope>
    <source>
        <strain evidence="3 4">FXJ9.536</strain>
    </source>
</reference>
<evidence type="ECO:0000256" key="2">
    <source>
        <dbReference type="SAM" id="Phobius"/>
    </source>
</evidence>
<feature type="region of interest" description="Disordered" evidence="1">
    <location>
        <begin position="48"/>
        <end position="87"/>
    </location>
</feature>
<evidence type="ECO:0000313" key="4">
    <source>
        <dbReference type="Proteomes" id="UP001524501"/>
    </source>
</evidence>
<keyword evidence="2" id="KW-0472">Membrane</keyword>
<keyword evidence="4" id="KW-1185">Reference proteome</keyword>
<evidence type="ECO:0000256" key="1">
    <source>
        <dbReference type="SAM" id="MobiDB-lite"/>
    </source>
</evidence>
<proteinExistence type="predicted"/>
<feature type="compositionally biased region" description="Basic and acidic residues" evidence="1">
    <location>
        <begin position="77"/>
        <end position="87"/>
    </location>
</feature>
<gene>
    <name evidence="3" type="ORF">NOF53_22305</name>
</gene>
<dbReference type="Proteomes" id="UP001524501">
    <property type="component" value="Unassembled WGS sequence"/>
</dbReference>